<dbReference type="InterPro" id="IPR013607">
    <property type="entry name" value="Phospholipase_A2-like"/>
</dbReference>
<feature type="domain" description="Phospholipase A2-like" evidence="1">
    <location>
        <begin position="12"/>
        <end position="44"/>
    </location>
</feature>
<dbReference type="EMBL" id="JAKIJS010000001">
    <property type="protein sequence ID" value="MCF6137457.1"/>
    <property type="molecule type" value="Genomic_DNA"/>
</dbReference>
<dbReference type="InterPro" id="IPR036444">
    <property type="entry name" value="PLipase_A2_dom_sf"/>
</dbReference>
<evidence type="ECO:0000313" key="2">
    <source>
        <dbReference type="EMBL" id="MCF6137457.1"/>
    </source>
</evidence>
<reference evidence="2 3" key="1">
    <citation type="submission" date="2022-01" db="EMBL/GenBank/DDBJ databases">
        <title>Alkalihalobacillus sp. EGI L200015, a novel bacterium isolated from a salt lake sediment.</title>
        <authorList>
            <person name="Gao L."/>
            <person name="Fang B.-Z."/>
            <person name="Li W.-J."/>
        </authorList>
    </citation>
    <scope>NUCLEOTIDE SEQUENCE [LARGE SCALE GENOMIC DNA]</scope>
    <source>
        <strain evidence="2 3">KCTC 12718</strain>
    </source>
</reference>
<gene>
    <name evidence="2" type="ORF">L2716_06920</name>
</gene>
<dbReference type="Gene3D" id="1.20.90.10">
    <property type="entry name" value="Phospholipase A2 domain"/>
    <property type="match status" value="1"/>
</dbReference>
<evidence type="ECO:0000259" key="1">
    <source>
        <dbReference type="Pfam" id="PF08398"/>
    </source>
</evidence>
<comment type="caution">
    <text evidence="2">The sequence shown here is derived from an EMBL/GenBank/DDBJ whole genome shotgun (WGS) entry which is preliminary data.</text>
</comment>
<accession>A0ABS9GXF3</accession>
<dbReference type="Proteomes" id="UP001649381">
    <property type="component" value="Unassembled WGS sequence"/>
</dbReference>
<dbReference type="RefSeq" id="WP_236333067.1">
    <property type="nucleotide sequence ID" value="NZ_JAKIJS010000001.1"/>
</dbReference>
<organism evidence="2 3">
    <name type="scientific">Pseudalkalibacillus berkeleyi</name>
    <dbReference type="NCBI Taxonomy" id="1069813"/>
    <lineage>
        <taxon>Bacteria</taxon>
        <taxon>Bacillati</taxon>
        <taxon>Bacillota</taxon>
        <taxon>Bacilli</taxon>
        <taxon>Bacillales</taxon>
        <taxon>Fictibacillaceae</taxon>
        <taxon>Pseudalkalibacillus</taxon>
    </lineage>
</organism>
<dbReference type="SUPFAM" id="SSF48619">
    <property type="entry name" value="Phospholipase A2, PLA2"/>
    <property type="match status" value="1"/>
</dbReference>
<keyword evidence="3" id="KW-1185">Reference proteome</keyword>
<proteinExistence type="predicted"/>
<sequence>MGGRTKRGFCIFPGYKWCGPGCSGPGFPINDVDAACKAHDECYDFHGPCLECDLAFMERLREEMQYDSEEARHARLLYNFMKIKTFFLR</sequence>
<name>A0ABS9GXF3_9BACL</name>
<dbReference type="Pfam" id="PF08398">
    <property type="entry name" value="Phospholip_A2_4"/>
    <property type="match status" value="1"/>
</dbReference>
<evidence type="ECO:0000313" key="3">
    <source>
        <dbReference type="Proteomes" id="UP001649381"/>
    </source>
</evidence>
<protein>
    <submittedName>
        <fullName evidence="2">Phospholipase</fullName>
    </submittedName>
</protein>